<organism evidence="2 3">
    <name type="scientific">Lasius niger</name>
    <name type="common">Black garden ant</name>
    <dbReference type="NCBI Taxonomy" id="67767"/>
    <lineage>
        <taxon>Eukaryota</taxon>
        <taxon>Metazoa</taxon>
        <taxon>Ecdysozoa</taxon>
        <taxon>Arthropoda</taxon>
        <taxon>Hexapoda</taxon>
        <taxon>Insecta</taxon>
        <taxon>Pterygota</taxon>
        <taxon>Neoptera</taxon>
        <taxon>Endopterygota</taxon>
        <taxon>Hymenoptera</taxon>
        <taxon>Apocrita</taxon>
        <taxon>Aculeata</taxon>
        <taxon>Formicoidea</taxon>
        <taxon>Formicidae</taxon>
        <taxon>Formicinae</taxon>
        <taxon>Lasius</taxon>
        <taxon>Lasius</taxon>
    </lineage>
</organism>
<name>A0A0J7MLV4_LASNI</name>
<dbReference type="Pfam" id="PF13358">
    <property type="entry name" value="DDE_3"/>
    <property type="match status" value="1"/>
</dbReference>
<evidence type="ECO:0000259" key="1">
    <source>
        <dbReference type="Pfam" id="PF13358"/>
    </source>
</evidence>
<dbReference type="EMBL" id="LBMM01033943">
    <property type="protein sequence ID" value="KMQ81580.1"/>
    <property type="molecule type" value="Genomic_DNA"/>
</dbReference>
<dbReference type="PaxDb" id="67767-A0A0J7MLV4"/>
<feature type="domain" description="Tc1-like transposase DDE" evidence="1">
    <location>
        <begin position="10"/>
        <end position="108"/>
    </location>
</feature>
<dbReference type="InterPro" id="IPR036397">
    <property type="entry name" value="RNaseH_sf"/>
</dbReference>
<protein>
    <submittedName>
        <fullName evidence="2">Transposable element tc3 transposase</fullName>
    </submittedName>
</protein>
<dbReference type="Gene3D" id="3.30.420.10">
    <property type="entry name" value="Ribonuclease H-like superfamily/Ribonuclease H"/>
    <property type="match status" value="1"/>
</dbReference>
<dbReference type="AlphaFoldDB" id="A0A0J7MLV4"/>
<dbReference type="PANTHER" id="PTHR23022:SF134">
    <property type="entry name" value="TRANSPOSABLE ELEMENT TC1 TRANSPOSASE"/>
    <property type="match status" value="1"/>
</dbReference>
<dbReference type="GO" id="GO:0003676">
    <property type="term" value="F:nucleic acid binding"/>
    <property type="evidence" value="ECO:0007669"/>
    <property type="project" value="InterPro"/>
</dbReference>
<dbReference type="OrthoDB" id="120326at2759"/>
<dbReference type="InterPro" id="IPR052338">
    <property type="entry name" value="Transposase_5"/>
</dbReference>
<sequence>MTSSGLMDIVEISPHMNAEEYVEILEEVLKPSARQIYPEEQYPIIKIAQDNSAVHTSRMVQAWFEANPDFEQLPWPAKSPDLNPIENVWAKMIESWIAGELRTKEALRNHVHQVWDELTLRPNYTENLVTSMPRRLQLVIQNDGFWIPEDVGDIRKRGRLPAA</sequence>
<dbReference type="PANTHER" id="PTHR23022">
    <property type="entry name" value="TRANSPOSABLE ELEMENT-RELATED"/>
    <property type="match status" value="1"/>
</dbReference>
<comment type="caution">
    <text evidence="2">The sequence shown here is derived from an EMBL/GenBank/DDBJ whole genome shotgun (WGS) entry which is preliminary data.</text>
</comment>
<accession>A0A0J7MLV4</accession>
<dbReference type="STRING" id="67767.A0A0J7MLV4"/>
<gene>
    <name evidence="2" type="ORF">RF55_25893</name>
</gene>
<reference evidence="2 3" key="1">
    <citation type="submission" date="2015-04" db="EMBL/GenBank/DDBJ databases">
        <title>Lasius niger genome sequencing.</title>
        <authorList>
            <person name="Konorov E.A."/>
            <person name="Nikitin M.A."/>
            <person name="Kirill M.V."/>
            <person name="Chang P."/>
        </authorList>
    </citation>
    <scope>NUCLEOTIDE SEQUENCE [LARGE SCALE GENOMIC DNA]</scope>
    <source>
        <tissue evidence="2">Whole</tissue>
    </source>
</reference>
<dbReference type="Proteomes" id="UP000036403">
    <property type="component" value="Unassembled WGS sequence"/>
</dbReference>
<keyword evidence="3" id="KW-1185">Reference proteome</keyword>
<evidence type="ECO:0000313" key="2">
    <source>
        <dbReference type="EMBL" id="KMQ81580.1"/>
    </source>
</evidence>
<proteinExistence type="predicted"/>
<evidence type="ECO:0000313" key="3">
    <source>
        <dbReference type="Proteomes" id="UP000036403"/>
    </source>
</evidence>
<dbReference type="InterPro" id="IPR038717">
    <property type="entry name" value="Tc1-like_DDE_dom"/>
</dbReference>